<keyword evidence="2" id="KW-1185">Reference proteome</keyword>
<reference evidence="2" key="1">
    <citation type="submission" date="2024-07" db="EMBL/GenBank/DDBJ databases">
        <title>Two chromosome-level genome assemblies of Korean endemic species Abeliophyllum distichum and Forsythia ovata (Oleaceae).</title>
        <authorList>
            <person name="Jang H."/>
        </authorList>
    </citation>
    <scope>NUCLEOTIDE SEQUENCE [LARGE SCALE GENOMIC DNA]</scope>
</reference>
<dbReference type="AlphaFoldDB" id="A0ABD1REJ7"/>
<protein>
    <submittedName>
        <fullName evidence="1">Uncharacterized protein</fullName>
    </submittedName>
</protein>
<evidence type="ECO:0000313" key="2">
    <source>
        <dbReference type="Proteomes" id="UP001604336"/>
    </source>
</evidence>
<sequence>MAVDKILFLQPIDINMVSPNLDKLDLSRFMIVFDNGGDVPRPSAFEQFKGKAVMNEMVNSCARCHKEIGNVTRSYEQPIHPVNATSFHPFRGQIRPFYGKQYGSF</sequence>
<accession>A0ABD1REJ7</accession>
<gene>
    <name evidence="1" type="ORF">Adt_31571</name>
</gene>
<dbReference type="Proteomes" id="UP001604336">
    <property type="component" value="Unassembled WGS sequence"/>
</dbReference>
<organism evidence="1 2">
    <name type="scientific">Abeliophyllum distichum</name>
    <dbReference type="NCBI Taxonomy" id="126358"/>
    <lineage>
        <taxon>Eukaryota</taxon>
        <taxon>Viridiplantae</taxon>
        <taxon>Streptophyta</taxon>
        <taxon>Embryophyta</taxon>
        <taxon>Tracheophyta</taxon>
        <taxon>Spermatophyta</taxon>
        <taxon>Magnoliopsida</taxon>
        <taxon>eudicotyledons</taxon>
        <taxon>Gunneridae</taxon>
        <taxon>Pentapetalae</taxon>
        <taxon>asterids</taxon>
        <taxon>lamiids</taxon>
        <taxon>Lamiales</taxon>
        <taxon>Oleaceae</taxon>
        <taxon>Forsythieae</taxon>
        <taxon>Abeliophyllum</taxon>
    </lineage>
</organism>
<dbReference type="EMBL" id="JBFOLK010000009">
    <property type="protein sequence ID" value="KAL2486815.1"/>
    <property type="molecule type" value="Genomic_DNA"/>
</dbReference>
<name>A0ABD1REJ7_9LAMI</name>
<evidence type="ECO:0000313" key="1">
    <source>
        <dbReference type="EMBL" id="KAL2486815.1"/>
    </source>
</evidence>
<comment type="caution">
    <text evidence="1">The sequence shown here is derived from an EMBL/GenBank/DDBJ whole genome shotgun (WGS) entry which is preliminary data.</text>
</comment>
<proteinExistence type="predicted"/>